<feature type="domain" description="Glycosyl hydrolase family 92" evidence="5">
    <location>
        <begin position="290"/>
        <end position="783"/>
    </location>
</feature>
<dbReference type="InterPro" id="IPR012939">
    <property type="entry name" value="Glyco_hydro_92"/>
</dbReference>
<dbReference type="Gene3D" id="2.70.98.10">
    <property type="match status" value="1"/>
</dbReference>
<dbReference type="GO" id="GO:0000224">
    <property type="term" value="F:peptide-N4-(N-acetyl-beta-glucosaminyl)asparagine amidase activity"/>
    <property type="evidence" value="ECO:0007669"/>
    <property type="project" value="TreeGrafter"/>
</dbReference>
<evidence type="ECO:0000256" key="2">
    <source>
        <dbReference type="ARBA" id="ARBA00011245"/>
    </source>
</evidence>
<dbReference type="EMBL" id="CZBM01000015">
    <property type="protein sequence ID" value="CUQ48485.1"/>
    <property type="molecule type" value="Genomic_DNA"/>
</dbReference>
<dbReference type="NCBIfam" id="TIGR01180">
    <property type="entry name" value="aman2_put"/>
    <property type="match status" value="1"/>
</dbReference>
<comment type="subunit">
    <text evidence="2">Monomer.</text>
</comment>
<dbReference type="AlphaFoldDB" id="A0A174WWD2"/>
<dbReference type="Proteomes" id="UP000095332">
    <property type="component" value="Unassembled WGS sequence"/>
</dbReference>
<dbReference type="Gene3D" id="1.20.1610.10">
    <property type="entry name" value="alpha-1,2-mannosidases domains"/>
    <property type="match status" value="1"/>
</dbReference>
<accession>A0A174WWD2</accession>
<dbReference type="InterPro" id="IPR041371">
    <property type="entry name" value="GH92_N"/>
</dbReference>
<evidence type="ECO:0000313" key="7">
    <source>
        <dbReference type="EMBL" id="CUQ48485.1"/>
    </source>
</evidence>
<dbReference type="InterPro" id="IPR005887">
    <property type="entry name" value="GH92_a_mannosidase_put"/>
</dbReference>
<dbReference type="GO" id="GO:0005975">
    <property type="term" value="P:carbohydrate metabolic process"/>
    <property type="evidence" value="ECO:0007669"/>
    <property type="project" value="InterPro"/>
</dbReference>
<dbReference type="Pfam" id="PF07971">
    <property type="entry name" value="Glyco_hydro_92"/>
    <property type="match status" value="1"/>
</dbReference>
<dbReference type="InterPro" id="IPR014718">
    <property type="entry name" value="GH-type_carb-bd"/>
</dbReference>
<comment type="cofactor">
    <cofactor evidence="1">
        <name>Ca(2+)</name>
        <dbReference type="ChEBI" id="CHEBI:29108"/>
    </cofactor>
</comment>
<dbReference type="Gene3D" id="1.20.1050.60">
    <property type="entry name" value="alpha-1,2-mannosidase"/>
    <property type="match status" value="1"/>
</dbReference>
<evidence type="ECO:0000313" key="8">
    <source>
        <dbReference type="Proteomes" id="UP000095332"/>
    </source>
</evidence>
<gene>
    <name evidence="7" type="ORF">ERS852560_03312</name>
</gene>
<proteinExistence type="predicted"/>
<feature type="signal peptide" evidence="4">
    <location>
        <begin position="1"/>
        <end position="22"/>
    </location>
</feature>
<sequence length="791" mass="88487">MSMRQKYSIGPVWFLMFACAFFTSCVTQGKKVQQEELSQYVEPRIGTAHCRWFHFTPGAMPFGMAKPAPSTNGHIGNKSGWEATGYDYRDQSIEGFPCLHEFQIGGIVLMPTTGSLKTIPGAVDDSTGMGYRSRFDRADEIATAGYYSVLLKDYSIRAELTATPRVAIQRYTFPAGEDSRILFDIGNRQGESGAVRDAEITFTEDGRIEGWVITEPEYVRKYQPGASVPLYFSAVLDKAPVGYGAFNGADIRPDERKATGVGAGLYLTFRTQDQESVTAKVGLSYTSVENARLNRETEAATLSFDEAREISRQTWEEYLGRIRVETPVREDKVKFYTGLYHALLGRGLASDVNGAYPRNDGSVGQIPLKDGKPVHNLYNTDAAWGAQWNLTQVWALAYPEYYSDYISSHLLVYKDAGWLADGIANSRYVSGVGTNLLSTIIAGAYQCGIRDFDVNTAYEACLKNELDGENRPLGAGKIDTRYFVEYGYVPHLDKGAGPDEAFMFSASHTLEYAYSAWAVAQWAKQLGKTDDYNRLMDLSKGWERVYDPSCNFVRPKKKDGTFIEDFNPMQVWRGFQEGNAWQYTFYVPHDAKGLVAKVGADVFNHRLDSIFTVSRKLIFSGGTEVGAFAGLQTLYNQGNQPCLHISWMFNEAGRPSLTQKWVRAILNEFYGTDGIHGYGYGQDEDQGQLGAWYVISSLGLFDMKGLTDQAPSFALGSPLFDKITIQLNDRYYKGKEFVIETRNNSKQNDYVQSMDLNGKPLTDTRIPFLEIVQGGHLVLEMGNQPKDRYEN</sequence>
<dbReference type="Pfam" id="PF17678">
    <property type="entry name" value="Glyco_hydro_92N"/>
    <property type="match status" value="1"/>
</dbReference>
<dbReference type="PROSITE" id="PS51257">
    <property type="entry name" value="PROKAR_LIPOPROTEIN"/>
    <property type="match status" value="1"/>
</dbReference>
<protein>
    <submittedName>
        <fullName evidence="7">Putative alpha-1,2-mannosidase</fullName>
    </submittedName>
</protein>
<dbReference type="GO" id="GO:0006516">
    <property type="term" value="P:glycoprotein catabolic process"/>
    <property type="evidence" value="ECO:0007669"/>
    <property type="project" value="TreeGrafter"/>
</dbReference>
<keyword evidence="4" id="KW-0732">Signal</keyword>
<dbReference type="InterPro" id="IPR008928">
    <property type="entry name" value="6-hairpin_glycosidase_sf"/>
</dbReference>
<feature type="chain" id="PRO_5008037205" evidence="4">
    <location>
        <begin position="23"/>
        <end position="791"/>
    </location>
</feature>
<reference evidence="7 8" key="1">
    <citation type="submission" date="2015-09" db="EMBL/GenBank/DDBJ databases">
        <authorList>
            <consortium name="Pathogen Informatics"/>
        </authorList>
    </citation>
    <scope>NUCLEOTIDE SEQUENCE [LARGE SCALE GENOMIC DNA]</scope>
    <source>
        <strain evidence="7 8">2789STDY5834948</strain>
    </source>
</reference>
<dbReference type="PANTHER" id="PTHR12143">
    <property type="entry name" value="PEPTIDE N-GLYCANASE PNGASE -RELATED"/>
    <property type="match status" value="1"/>
</dbReference>
<evidence type="ECO:0000256" key="4">
    <source>
        <dbReference type="SAM" id="SignalP"/>
    </source>
</evidence>
<dbReference type="SUPFAM" id="SSF48208">
    <property type="entry name" value="Six-hairpin glycosidases"/>
    <property type="match status" value="1"/>
</dbReference>
<evidence type="ECO:0000256" key="3">
    <source>
        <dbReference type="ARBA" id="ARBA00022837"/>
    </source>
</evidence>
<dbReference type="InterPro" id="IPR050883">
    <property type="entry name" value="PNGase"/>
</dbReference>
<evidence type="ECO:0000259" key="5">
    <source>
        <dbReference type="Pfam" id="PF07971"/>
    </source>
</evidence>
<feature type="domain" description="Glycosyl hydrolase family 92 N-terminal" evidence="6">
    <location>
        <begin position="40"/>
        <end position="284"/>
    </location>
</feature>
<organism evidence="7 8">
    <name type="scientific">Parabacteroides distasonis</name>
    <dbReference type="NCBI Taxonomy" id="823"/>
    <lineage>
        <taxon>Bacteria</taxon>
        <taxon>Pseudomonadati</taxon>
        <taxon>Bacteroidota</taxon>
        <taxon>Bacteroidia</taxon>
        <taxon>Bacteroidales</taxon>
        <taxon>Tannerellaceae</taxon>
        <taxon>Parabacteroides</taxon>
    </lineage>
</organism>
<dbReference type="PANTHER" id="PTHR12143:SF39">
    <property type="entry name" value="SECRETED PROTEIN"/>
    <property type="match status" value="1"/>
</dbReference>
<evidence type="ECO:0000256" key="1">
    <source>
        <dbReference type="ARBA" id="ARBA00001913"/>
    </source>
</evidence>
<dbReference type="Gene3D" id="3.30.2080.10">
    <property type="entry name" value="GH92 mannosidase domain"/>
    <property type="match status" value="1"/>
</dbReference>
<evidence type="ECO:0000259" key="6">
    <source>
        <dbReference type="Pfam" id="PF17678"/>
    </source>
</evidence>
<dbReference type="GO" id="GO:0005829">
    <property type="term" value="C:cytosol"/>
    <property type="evidence" value="ECO:0007669"/>
    <property type="project" value="TreeGrafter"/>
</dbReference>
<keyword evidence="3" id="KW-0106">Calcium</keyword>
<dbReference type="GO" id="GO:0030246">
    <property type="term" value="F:carbohydrate binding"/>
    <property type="evidence" value="ECO:0007669"/>
    <property type="project" value="InterPro"/>
</dbReference>
<name>A0A174WWD2_PARDI</name>